<sequence>MHLTQGMAADLLPHIQRFVATGELADSPVPAGEEPPLDLLEARVAEMVQRMCPPGVLPTRGQERDASTLAALIRMARRGASVPNL</sequence>
<reference evidence="1" key="1">
    <citation type="submission" date="2018-07" db="EMBL/GenBank/DDBJ databases">
        <authorList>
            <person name="Quirk P.G."/>
            <person name="Krulwich T.A."/>
        </authorList>
    </citation>
    <scope>NUCLEOTIDE SEQUENCE</scope>
</reference>
<accession>A0A385EDN4</accession>
<organism evidence="1 2">
    <name type="scientific">Caulobacter phage CcrPW</name>
    <dbReference type="NCBI Taxonomy" id="2283271"/>
    <lineage>
        <taxon>Viruses</taxon>
        <taxon>Duplodnaviria</taxon>
        <taxon>Heunggongvirae</taxon>
        <taxon>Uroviricota</taxon>
        <taxon>Caudoviricetes</taxon>
        <taxon>Jeanschmidtviridae</taxon>
        <taxon>Colossusvirus</taxon>
        <taxon>Colossusvirus PW</taxon>
    </lineage>
</organism>
<reference evidence="1" key="2">
    <citation type="submission" date="2018-09" db="EMBL/GenBank/DDBJ databases">
        <title>Giant CbK-like Caulobacter bacteriophages have genetically divergent genomes.</title>
        <authorList>
            <person name="Wilson K."/>
            <person name="Ely B."/>
        </authorList>
    </citation>
    <scope>NUCLEOTIDE SEQUENCE [LARGE SCALE GENOMIC DNA]</scope>
</reference>
<evidence type="ECO:0000313" key="1">
    <source>
        <dbReference type="EMBL" id="AXQ68848.1"/>
    </source>
</evidence>
<keyword evidence="2" id="KW-1185">Reference proteome</keyword>
<dbReference type="Proteomes" id="UP000259026">
    <property type="component" value="Segment"/>
</dbReference>
<protein>
    <submittedName>
        <fullName evidence="1">Uncharacterized protein</fullName>
    </submittedName>
</protein>
<evidence type="ECO:0000313" key="2">
    <source>
        <dbReference type="Proteomes" id="UP000259026"/>
    </source>
</evidence>
<gene>
    <name evidence="1" type="ORF">CcrPW_gp309</name>
</gene>
<proteinExistence type="predicted"/>
<name>A0A385EDN4_9CAUD</name>
<dbReference type="EMBL" id="MH588545">
    <property type="protein sequence ID" value="AXQ68848.1"/>
    <property type="molecule type" value="Genomic_DNA"/>
</dbReference>